<evidence type="ECO:0000313" key="2">
    <source>
        <dbReference type="EMBL" id="GLX83586.1"/>
    </source>
</evidence>
<protein>
    <submittedName>
        <fullName evidence="2">Anti-ECF sigma factor ChrR</fullName>
    </submittedName>
</protein>
<evidence type="ECO:0000259" key="1">
    <source>
        <dbReference type="Pfam" id="PF12973"/>
    </source>
</evidence>
<comment type="caution">
    <text evidence="2">The sequence shown here is derived from an EMBL/GenBank/DDBJ whole genome shotgun (WGS) entry which is preliminary data.</text>
</comment>
<dbReference type="Gene3D" id="1.10.10.1320">
    <property type="entry name" value="Anti-sigma factor, zinc-finger domain"/>
    <property type="match status" value="1"/>
</dbReference>
<feature type="domain" description="ChrR-like cupin" evidence="1">
    <location>
        <begin position="137"/>
        <end position="202"/>
    </location>
</feature>
<dbReference type="Pfam" id="PF12973">
    <property type="entry name" value="Cupin_7"/>
    <property type="match status" value="1"/>
</dbReference>
<evidence type="ECO:0000313" key="3">
    <source>
        <dbReference type="Proteomes" id="UP001157133"/>
    </source>
</evidence>
<gene>
    <name evidence="2" type="primary">chrR</name>
    <name evidence="2" type="ORF">theurythT_30390</name>
</gene>
<reference evidence="2 3" key="1">
    <citation type="submission" date="2023-03" db="EMBL/GenBank/DDBJ databases">
        <title>Draft genome sequence of Thalassotalea eurytherma JCM 18482T.</title>
        <authorList>
            <person name="Sawabe T."/>
        </authorList>
    </citation>
    <scope>NUCLEOTIDE SEQUENCE [LARGE SCALE GENOMIC DNA]</scope>
    <source>
        <strain evidence="2 3">JCM 18482</strain>
    </source>
</reference>
<dbReference type="Gene3D" id="2.60.120.10">
    <property type="entry name" value="Jelly Rolls"/>
    <property type="match status" value="1"/>
</dbReference>
<dbReference type="InterPro" id="IPR041916">
    <property type="entry name" value="Anti_sigma_zinc_sf"/>
</dbReference>
<keyword evidence="3" id="KW-1185">Reference proteome</keyword>
<proteinExistence type="predicted"/>
<accession>A0ABQ6HAU7</accession>
<organism evidence="2 3">
    <name type="scientific">Thalassotalea eurytherma</name>
    <dbReference type="NCBI Taxonomy" id="1144278"/>
    <lineage>
        <taxon>Bacteria</taxon>
        <taxon>Pseudomonadati</taxon>
        <taxon>Pseudomonadota</taxon>
        <taxon>Gammaproteobacteria</taxon>
        <taxon>Alteromonadales</taxon>
        <taxon>Colwelliaceae</taxon>
        <taxon>Thalassotalea</taxon>
    </lineage>
</organism>
<sequence length="225" mass="24593">MIKHHPSEELLNEYVEASLPVSMSAAVAMHIEMCGECAAKVATLTDQKAEACFEGIHSKFTEHDDIADVVDFNFDNMINAITVNDAIDEVKSTPKTTINIKGKSVVLPRAISNMPTSSWSNIGKLSRSRIELDEGKVRASLLNIEPGGSVPEHTHKGFELTLLLSGSFKDDMGEYVAGDFIVLDGEHTHQPVSDDGCLCFTVSDDAQHFTQGINKLLNPIAQFLY</sequence>
<dbReference type="CDD" id="cd20301">
    <property type="entry name" value="cupin_ChrR"/>
    <property type="match status" value="1"/>
</dbReference>
<dbReference type="InterPro" id="IPR025979">
    <property type="entry name" value="ChrR-like_cupin_dom"/>
</dbReference>
<dbReference type="Proteomes" id="UP001157133">
    <property type="component" value="Unassembled WGS sequence"/>
</dbReference>
<dbReference type="InterPro" id="IPR011051">
    <property type="entry name" value="RmlC_Cupin_sf"/>
</dbReference>
<dbReference type="InterPro" id="IPR014710">
    <property type="entry name" value="RmlC-like_jellyroll"/>
</dbReference>
<dbReference type="InterPro" id="IPR012807">
    <property type="entry name" value="Anti-sigma_ChrR"/>
</dbReference>
<dbReference type="EMBL" id="BSSU01000017">
    <property type="protein sequence ID" value="GLX83586.1"/>
    <property type="molecule type" value="Genomic_DNA"/>
</dbReference>
<dbReference type="SUPFAM" id="SSF51182">
    <property type="entry name" value="RmlC-like cupins"/>
    <property type="match status" value="1"/>
</dbReference>
<dbReference type="NCBIfam" id="TIGR02451">
    <property type="entry name" value="anti_sig_ChrR"/>
    <property type="match status" value="1"/>
</dbReference>
<name>A0ABQ6HAU7_9GAMM</name>
<dbReference type="RefSeq" id="WP_284209058.1">
    <property type="nucleotide sequence ID" value="NZ_BSSU01000017.1"/>
</dbReference>